<dbReference type="OrthoDB" id="73819at2"/>
<feature type="compositionally biased region" description="Low complexity" evidence="1">
    <location>
        <begin position="127"/>
        <end position="137"/>
    </location>
</feature>
<keyword evidence="3" id="KW-1185">Reference proteome</keyword>
<evidence type="ECO:0000256" key="1">
    <source>
        <dbReference type="SAM" id="MobiDB-lite"/>
    </source>
</evidence>
<sequence>MSDTSAVRQALRAALRSWAVTEVRGDQARVLPAPDLDALDECLSAADPGWSLQWACDSLSPPLVRARLSIGGAAREGLSGGHRLDDAKKLALADAFRYFGVSVAGEAPWVEYDPDDGPNTSELGSDPPAVATPVTPAAAPPRPSDPQMDKARAHIDTLMEQLRQNGKGKEALKLVLGGYGETLEESRAIYKELQALQRRAER</sequence>
<dbReference type="Proteomes" id="UP000245368">
    <property type="component" value="Chromosome"/>
</dbReference>
<evidence type="ECO:0000313" key="3">
    <source>
        <dbReference type="Proteomes" id="UP000245368"/>
    </source>
</evidence>
<dbReference type="EMBL" id="CP029494">
    <property type="protein sequence ID" value="AWN21893.1"/>
    <property type="molecule type" value="Genomic_DNA"/>
</dbReference>
<organism evidence="2 3">
    <name type="scientific">Deinococcus irradiatisoli</name>
    <dbReference type="NCBI Taxonomy" id="2202254"/>
    <lineage>
        <taxon>Bacteria</taxon>
        <taxon>Thermotogati</taxon>
        <taxon>Deinococcota</taxon>
        <taxon>Deinococci</taxon>
        <taxon>Deinococcales</taxon>
        <taxon>Deinococcaceae</taxon>
        <taxon>Deinococcus</taxon>
    </lineage>
</organism>
<proteinExistence type="predicted"/>
<dbReference type="KEGG" id="dez:DKM44_00440"/>
<accession>A0A2Z3J9Y9</accession>
<feature type="region of interest" description="Disordered" evidence="1">
    <location>
        <begin position="110"/>
        <end position="149"/>
    </location>
</feature>
<dbReference type="RefSeq" id="WP_109824497.1">
    <property type="nucleotide sequence ID" value="NZ_CP029494.1"/>
</dbReference>
<keyword evidence="2" id="KW-0238">DNA-binding</keyword>
<name>A0A2Z3J9Y9_9DEIO</name>
<gene>
    <name evidence="2" type="ORF">DKM44_00440</name>
</gene>
<evidence type="ECO:0000313" key="2">
    <source>
        <dbReference type="EMBL" id="AWN21893.1"/>
    </source>
</evidence>
<protein>
    <submittedName>
        <fullName evidence="2">Single-stranded DNA-binding protein</fullName>
    </submittedName>
</protein>
<dbReference type="GO" id="GO:0003677">
    <property type="term" value="F:DNA binding"/>
    <property type="evidence" value="ECO:0007669"/>
    <property type="project" value="UniProtKB-KW"/>
</dbReference>
<dbReference type="AlphaFoldDB" id="A0A2Z3J9Y9"/>
<reference evidence="2 3" key="1">
    <citation type="submission" date="2018-05" db="EMBL/GenBank/DDBJ databases">
        <title>Complete Genome Sequence of Deinococcus sp. strain 17bor-2.</title>
        <authorList>
            <person name="Srinivasan S."/>
        </authorList>
    </citation>
    <scope>NUCLEOTIDE SEQUENCE [LARGE SCALE GENOMIC DNA]</scope>
    <source>
        <strain evidence="2 3">17bor-2</strain>
    </source>
</reference>